<dbReference type="SUPFAM" id="SSF56801">
    <property type="entry name" value="Acetyl-CoA synthetase-like"/>
    <property type="match status" value="1"/>
</dbReference>
<dbReference type="Pfam" id="PF13193">
    <property type="entry name" value="AMP-binding_C"/>
    <property type="match status" value="1"/>
</dbReference>
<dbReference type="PANTHER" id="PTHR43767">
    <property type="entry name" value="LONG-CHAIN-FATTY-ACID--COA LIGASE"/>
    <property type="match status" value="1"/>
</dbReference>
<dbReference type="Proteomes" id="UP000239089">
    <property type="component" value="Unassembled WGS sequence"/>
</dbReference>
<comment type="caution">
    <text evidence="3">The sequence shown here is derived from an EMBL/GenBank/DDBJ whole genome shotgun (WGS) entry which is preliminary data.</text>
</comment>
<accession>A0A2S6N5X2</accession>
<dbReference type="AlphaFoldDB" id="A0A2S6N5X2"/>
<dbReference type="PANTHER" id="PTHR43767:SF1">
    <property type="entry name" value="NONRIBOSOMAL PEPTIDE SYNTHASE PES1 (EUROFUNG)-RELATED"/>
    <property type="match status" value="1"/>
</dbReference>
<feature type="domain" description="AMP-dependent synthetase/ligase" evidence="1">
    <location>
        <begin position="54"/>
        <end position="343"/>
    </location>
</feature>
<protein>
    <recommendedName>
        <fullName evidence="5">2-succinylbenzoate--CoA ligase</fullName>
    </recommendedName>
</protein>
<name>A0A2S6N5X2_9HYPH</name>
<dbReference type="InterPro" id="IPR025110">
    <property type="entry name" value="AMP-bd_C"/>
</dbReference>
<dbReference type="InterPro" id="IPR000873">
    <property type="entry name" value="AMP-dep_synth/lig_dom"/>
</dbReference>
<dbReference type="Gene3D" id="3.40.50.12780">
    <property type="entry name" value="N-terminal domain of ligase-like"/>
    <property type="match status" value="1"/>
</dbReference>
<keyword evidence="4" id="KW-1185">Reference proteome</keyword>
<reference evidence="3 4" key="1">
    <citation type="journal article" date="2018" name="Arch. Microbiol.">
        <title>New insights into the metabolic potential of the phototrophic purple bacterium Rhodopila globiformis DSM 161(T) from its draft genome sequence and evidence for a vanadium-dependent nitrogenase.</title>
        <authorList>
            <person name="Imhoff J.F."/>
            <person name="Rahn T."/>
            <person name="Kunzel S."/>
            <person name="Neulinger S.C."/>
        </authorList>
    </citation>
    <scope>NUCLEOTIDE SEQUENCE [LARGE SCALE GENOMIC DNA]</scope>
    <source>
        <strain evidence="3 4">DSM 16996</strain>
    </source>
</reference>
<evidence type="ECO:0000259" key="2">
    <source>
        <dbReference type="Pfam" id="PF13193"/>
    </source>
</evidence>
<gene>
    <name evidence="3" type="ORF">CCR94_13715</name>
</gene>
<evidence type="ECO:0000259" key="1">
    <source>
        <dbReference type="Pfam" id="PF00501"/>
    </source>
</evidence>
<dbReference type="InterPro" id="IPR045851">
    <property type="entry name" value="AMP-bd_C_sf"/>
</dbReference>
<dbReference type="Gene3D" id="3.30.300.30">
    <property type="match status" value="1"/>
</dbReference>
<dbReference type="EMBL" id="NHSJ01000085">
    <property type="protein sequence ID" value="PPQ30016.1"/>
    <property type="molecule type" value="Genomic_DNA"/>
</dbReference>
<sequence length="488" mass="51045">MFEQDFYPKTGGHFSEILPGFDARASQTPKTAMACAQTAPRLSMTAMLTPLFGRRAASLVERLRSAGARPGRPIVAATASAEALATAACAAFALDCPFFPLDPGLPDAIAKTLVDQIGDCLTIGEGRGLSTEDILALAPGPALDFSPPRGPALLIATSGSSGRPKAVVLTGAALAASAQASAKVTPLRPGDRWLACLPLFHIGGFSILARCAFSGAEALLHQGFEPERVFRALVENRATHVSLTPTMLAQLLALEHPAPPALRHVLVGGAALSAELARRAAAAGWPIQPTYGMSETCAQIATLENLPADWKAGRVGRPLDGAEIALHGDGRLKVRGPMLMHGYANPDFSPGDGLCDGWFVTNDLAEIAPDGALTILGRADETILTGGKKVFPATVENLLAACPGVDFVAVAGRPDPVWGEIVTAVFCGAMSPDDLLTWCRAHITGAFRPRAAVRLKKPPLLANGKPDRLKLRELALGRQTEPGAVRQD</sequence>
<dbReference type="InterPro" id="IPR050237">
    <property type="entry name" value="ATP-dep_AMP-bd_enzyme"/>
</dbReference>
<dbReference type="Pfam" id="PF00501">
    <property type="entry name" value="AMP-binding"/>
    <property type="match status" value="1"/>
</dbReference>
<dbReference type="InterPro" id="IPR020845">
    <property type="entry name" value="AMP-binding_CS"/>
</dbReference>
<feature type="domain" description="AMP-binding enzyme C-terminal" evidence="2">
    <location>
        <begin position="395"/>
        <end position="465"/>
    </location>
</feature>
<proteinExistence type="predicted"/>
<dbReference type="GO" id="GO:0016878">
    <property type="term" value="F:acid-thiol ligase activity"/>
    <property type="evidence" value="ECO:0007669"/>
    <property type="project" value="UniProtKB-ARBA"/>
</dbReference>
<dbReference type="PROSITE" id="PS00455">
    <property type="entry name" value="AMP_BINDING"/>
    <property type="match status" value="1"/>
</dbReference>
<organism evidence="3 4">
    <name type="scientific">Rhodoblastus sphagnicola</name>
    <dbReference type="NCBI Taxonomy" id="333368"/>
    <lineage>
        <taxon>Bacteria</taxon>
        <taxon>Pseudomonadati</taxon>
        <taxon>Pseudomonadota</taxon>
        <taxon>Alphaproteobacteria</taxon>
        <taxon>Hyphomicrobiales</taxon>
        <taxon>Rhodoblastaceae</taxon>
        <taxon>Rhodoblastus</taxon>
    </lineage>
</organism>
<evidence type="ECO:0000313" key="4">
    <source>
        <dbReference type="Proteomes" id="UP000239089"/>
    </source>
</evidence>
<evidence type="ECO:0000313" key="3">
    <source>
        <dbReference type="EMBL" id="PPQ30016.1"/>
    </source>
</evidence>
<evidence type="ECO:0008006" key="5">
    <source>
        <dbReference type="Google" id="ProtNLM"/>
    </source>
</evidence>
<dbReference type="InterPro" id="IPR042099">
    <property type="entry name" value="ANL_N_sf"/>
</dbReference>